<proteinExistence type="predicted"/>
<dbReference type="InterPro" id="IPR036597">
    <property type="entry name" value="Fido-like_dom_sf"/>
</dbReference>
<dbReference type="Gene3D" id="1.10.3290.10">
    <property type="entry name" value="Fido-like domain"/>
    <property type="match status" value="1"/>
</dbReference>
<evidence type="ECO:0000313" key="2">
    <source>
        <dbReference type="EMBL" id="PKV13414.1"/>
    </source>
</evidence>
<accession>A0A2N3RLN8</accession>
<name>A0A2N3RLN8_9XANT</name>
<protein>
    <recommendedName>
        <fullName evidence="1">Fido domain-containing protein</fullName>
    </recommendedName>
</protein>
<organism evidence="2 4">
    <name type="scientific">Xanthomonas prunicola</name>
    <dbReference type="NCBI Taxonomy" id="2053930"/>
    <lineage>
        <taxon>Bacteria</taxon>
        <taxon>Pseudomonadati</taxon>
        <taxon>Pseudomonadota</taxon>
        <taxon>Gammaproteobacteria</taxon>
        <taxon>Lysobacterales</taxon>
        <taxon>Lysobacteraceae</taxon>
        <taxon>Xanthomonas</taxon>
    </lineage>
</organism>
<sequence length="271" mass="29886">MVDIHEVIVTGITIRLAEFPALNALVAQYSEPCNALESRWGCCSKDERLRAILYQARRDLAPDNHAIRALRCRLSAYFLEATTGMRTRDSSTELERDLCAEMVGSNASAFQFTSQWVESVAGRIGQRIRTTDAIGSSDRDGHHVVYPNAQMIAERLEAISIYASSATQWPVLQAIVTSSLVLNLHPLTDGNGRLARLSFNALASRHNSSSFYLPLFELAEASAGGWIFATRMAWQRNDWQALITFFAASIALFSPSGNARAIDRSSGRVDA</sequence>
<reference evidence="4 5" key="1">
    <citation type="submission" date="2017-11" db="EMBL/GenBank/DDBJ databases">
        <title>Xanthomonas prunicola sp. nov., a novel pathogen that affects nectarine (Prunus persica var. nectarine) trees.</title>
        <authorList>
            <person name="Lopez M."/>
            <person name="Lopez-Soriano P."/>
            <person name="Garita-Cambronero J."/>
            <person name="Beltran C."/>
            <person name="Taghouti G."/>
            <person name="Portier P."/>
            <person name="Cubero J."/>
            <person name="Fischer-Le Saux M."/>
            <person name="Marco-Noales E."/>
        </authorList>
    </citation>
    <scope>NUCLEOTIDE SEQUENCE [LARGE SCALE GENOMIC DNA]</scope>
    <source>
        <strain evidence="2 4">CFBP8353</strain>
        <strain evidence="3 5">CFBP8354</strain>
    </source>
</reference>
<dbReference type="EMBL" id="PHKV01000002">
    <property type="protein sequence ID" value="PKV13414.1"/>
    <property type="molecule type" value="Genomic_DNA"/>
</dbReference>
<dbReference type="AlphaFoldDB" id="A0A2N3RLN8"/>
<dbReference type="Proteomes" id="UP000233720">
    <property type="component" value="Unassembled WGS sequence"/>
</dbReference>
<feature type="domain" description="Fido" evidence="1">
    <location>
        <begin position="112"/>
        <end position="248"/>
    </location>
</feature>
<dbReference type="InterPro" id="IPR003812">
    <property type="entry name" value="Fido"/>
</dbReference>
<keyword evidence="5" id="KW-1185">Reference proteome</keyword>
<evidence type="ECO:0000259" key="1">
    <source>
        <dbReference type="PROSITE" id="PS51459"/>
    </source>
</evidence>
<gene>
    <name evidence="2" type="ORF">XpruCFBP8353_09435</name>
    <name evidence="3" type="ORF">XpruCFBP8354_09435</name>
</gene>
<dbReference type="PROSITE" id="PS51459">
    <property type="entry name" value="FIDO"/>
    <property type="match status" value="1"/>
</dbReference>
<dbReference type="SUPFAM" id="SSF140931">
    <property type="entry name" value="Fic-like"/>
    <property type="match status" value="1"/>
</dbReference>
<evidence type="ECO:0000313" key="4">
    <source>
        <dbReference type="Proteomes" id="UP000233720"/>
    </source>
</evidence>
<dbReference type="EMBL" id="PHKW01000002">
    <property type="protein sequence ID" value="PKV17689.1"/>
    <property type="molecule type" value="Genomic_DNA"/>
</dbReference>
<dbReference type="Pfam" id="PF02661">
    <property type="entry name" value="Fic"/>
    <property type="match status" value="1"/>
</dbReference>
<evidence type="ECO:0000313" key="5">
    <source>
        <dbReference type="Proteomes" id="UP000233748"/>
    </source>
</evidence>
<evidence type="ECO:0000313" key="3">
    <source>
        <dbReference type="EMBL" id="PKV17689.1"/>
    </source>
</evidence>
<comment type="caution">
    <text evidence="2">The sequence shown here is derived from an EMBL/GenBank/DDBJ whole genome shotgun (WGS) entry which is preliminary data.</text>
</comment>
<dbReference type="Proteomes" id="UP000233748">
    <property type="component" value="Unassembled WGS sequence"/>
</dbReference>